<accession>A0A7J7L9S0</accession>
<dbReference type="GO" id="GO:0020037">
    <property type="term" value="F:heme binding"/>
    <property type="evidence" value="ECO:0007669"/>
    <property type="project" value="InterPro"/>
</dbReference>
<dbReference type="PANTHER" id="PTHR24286">
    <property type="entry name" value="CYTOCHROME P450 26"/>
    <property type="match status" value="1"/>
</dbReference>
<evidence type="ECO:0008006" key="10">
    <source>
        <dbReference type="Google" id="ProtNLM"/>
    </source>
</evidence>
<feature type="binding site" description="axial binding residue" evidence="6">
    <location>
        <position position="425"/>
    </location>
    <ligand>
        <name>heme</name>
        <dbReference type="ChEBI" id="CHEBI:30413"/>
    </ligand>
    <ligandPart>
        <name>Fe</name>
        <dbReference type="ChEBI" id="CHEBI:18248"/>
    </ligandPart>
</feature>
<dbReference type="InterPro" id="IPR017972">
    <property type="entry name" value="Cyt_P450_CS"/>
</dbReference>
<dbReference type="CDD" id="cd11043">
    <property type="entry name" value="CYP90-like"/>
    <property type="match status" value="1"/>
</dbReference>
<dbReference type="PROSITE" id="PS00086">
    <property type="entry name" value="CYTOCHROME_P450"/>
    <property type="match status" value="1"/>
</dbReference>
<keyword evidence="9" id="KW-1185">Reference proteome</keyword>
<name>A0A7J7L9S0_9MAGN</name>
<dbReference type="GO" id="GO:0016125">
    <property type="term" value="P:sterol metabolic process"/>
    <property type="evidence" value="ECO:0007669"/>
    <property type="project" value="TreeGrafter"/>
</dbReference>
<evidence type="ECO:0000256" key="4">
    <source>
        <dbReference type="ARBA" id="ARBA00023002"/>
    </source>
</evidence>
<dbReference type="PRINTS" id="PR00463">
    <property type="entry name" value="EP450I"/>
</dbReference>
<sequence>MELLFLSIIFVAALILSCIVLLKYKCDRGHPNLPPGSLGWPFIGETLEFIRSSQKGSPESFIKDRMEKYDNRVFKTSLLGEPGVAVFCGATGNKFLFSNENKLVVTWWPKSVNKLFQTCLITTKGEEGRRMRKMLMTFLNPEALQRYIGTMDTIAQQHLGSHWEGKDVVKVFPLVKMFTFQLACCLFATITEDEKIARLSQVFNVFLKGIIEIPLNFLGTRFYRAVKAANMIRGELQTILEQRKVDLEHNNAPRTQDLLSHMLVTPDESGRFLTEKEIVNNILVLLFAGHDTSGSTITMLVKYLGELPHVYDKLFTEQREIIVSKKPGELLNWDDIGKMKYSWNVVSEVMRLSPPVMGTFREAICDFTYAGYTIPKGWKMYWSPFSTHKDSDFFPDSTNFDPSRFKGEGPSPYTYVPFGGGPRMCIGKEFARLEILVFLHNLVKRFNWDILFPDEKIEIDPMPTPAKGLPIRLRPH</sequence>
<keyword evidence="3 6" id="KW-0479">Metal-binding</keyword>
<evidence type="ECO:0000313" key="8">
    <source>
        <dbReference type="EMBL" id="KAF6139309.1"/>
    </source>
</evidence>
<dbReference type="PRINTS" id="PR00385">
    <property type="entry name" value="P450"/>
</dbReference>
<dbReference type="GO" id="GO:0005506">
    <property type="term" value="F:iron ion binding"/>
    <property type="evidence" value="ECO:0007669"/>
    <property type="project" value="InterPro"/>
</dbReference>
<dbReference type="AlphaFoldDB" id="A0A7J7L9S0"/>
<protein>
    <recommendedName>
        <fullName evidence="10">Cytochrome P450</fullName>
    </recommendedName>
</protein>
<keyword evidence="6 7" id="KW-0349">Heme</keyword>
<comment type="similarity">
    <text evidence="2 7">Belongs to the cytochrome P450 family.</text>
</comment>
<evidence type="ECO:0000256" key="1">
    <source>
        <dbReference type="ARBA" id="ARBA00001971"/>
    </source>
</evidence>
<dbReference type="PANTHER" id="PTHR24286:SF209">
    <property type="entry name" value="BETA-AMYRIN 28-OXIDASE-LIKE"/>
    <property type="match status" value="1"/>
</dbReference>
<dbReference type="InterPro" id="IPR002401">
    <property type="entry name" value="Cyt_P450_E_grp-I"/>
</dbReference>
<keyword evidence="5 6" id="KW-0408">Iron</keyword>
<dbReference type="Proteomes" id="UP000541444">
    <property type="component" value="Unassembled WGS sequence"/>
</dbReference>
<reference evidence="8 9" key="1">
    <citation type="journal article" date="2020" name="IScience">
        <title>Genome Sequencing of the Endangered Kingdonia uniflora (Circaeasteraceae, Ranunculales) Reveals Potential Mechanisms of Evolutionary Specialization.</title>
        <authorList>
            <person name="Sun Y."/>
            <person name="Deng T."/>
            <person name="Zhang A."/>
            <person name="Moore M.J."/>
            <person name="Landis J.B."/>
            <person name="Lin N."/>
            <person name="Zhang H."/>
            <person name="Zhang X."/>
            <person name="Huang J."/>
            <person name="Zhang X."/>
            <person name="Sun H."/>
            <person name="Wang H."/>
        </authorList>
    </citation>
    <scope>NUCLEOTIDE SEQUENCE [LARGE SCALE GENOMIC DNA]</scope>
    <source>
        <strain evidence="8">TB1705</strain>
        <tissue evidence="8">Leaf</tissue>
    </source>
</reference>
<dbReference type="InterPro" id="IPR036396">
    <property type="entry name" value="Cyt_P450_sf"/>
</dbReference>
<comment type="cofactor">
    <cofactor evidence="1 6">
        <name>heme</name>
        <dbReference type="ChEBI" id="CHEBI:30413"/>
    </cofactor>
</comment>
<keyword evidence="7" id="KW-0503">Monooxygenase</keyword>
<gene>
    <name evidence="8" type="ORF">GIB67_021519</name>
</gene>
<dbReference type="GO" id="GO:0044550">
    <property type="term" value="P:secondary metabolite biosynthetic process"/>
    <property type="evidence" value="ECO:0007669"/>
    <property type="project" value="UniProtKB-ARBA"/>
</dbReference>
<proteinExistence type="inferred from homology"/>
<dbReference type="GO" id="GO:0004497">
    <property type="term" value="F:monooxygenase activity"/>
    <property type="evidence" value="ECO:0007669"/>
    <property type="project" value="UniProtKB-KW"/>
</dbReference>
<dbReference type="SUPFAM" id="SSF48264">
    <property type="entry name" value="Cytochrome P450"/>
    <property type="match status" value="1"/>
</dbReference>
<dbReference type="FunFam" id="1.10.630.10:FF:000022">
    <property type="entry name" value="Taxadiene 5-alpha hydroxylase"/>
    <property type="match status" value="1"/>
</dbReference>
<organism evidence="8 9">
    <name type="scientific">Kingdonia uniflora</name>
    <dbReference type="NCBI Taxonomy" id="39325"/>
    <lineage>
        <taxon>Eukaryota</taxon>
        <taxon>Viridiplantae</taxon>
        <taxon>Streptophyta</taxon>
        <taxon>Embryophyta</taxon>
        <taxon>Tracheophyta</taxon>
        <taxon>Spermatophyta</taxon>
        <taxon>Magnoliopsida</taxon>
        <taxon>Ranunculales</taxon>
        <taxon>Circaeasteraceae</taxon>
        <taxon>Kingdonia</taxon>
    </lineage>
</organism>
<evidence type="ECO:0000313" key="9">
    <source>
        <dbReference type="Proteomes" id="UP000541444"/>
    </source>
</evidence>
<evidence type="ECO:0000256" key="7">
    <source>
        <dbReference type="RuleBase" id="RU000461"/>
    </source>
</evidence>
<dbReference type="GO" id="GO:0016705">
    <property type="term" value="F:oxidoreductase activity, acting on paired donors, with incorporation or reduction of molecular oxygen"/>
    <property type="evidence" value="ECO:0007669"/>
    <property type="project" value="InterPro"/>
</dbReference>
<evidence type="ECO:0000256" key="5">
    <source>
        <dbReference type="ARBA" id="ARBA00023004"/>
    </source>
</evidence>
<comment type="caution">
    <text evidence="8">The sequence shown here is derived from an EMBL/GenBank/DDBJ whole genome shotgun (WGS) entry which is preliminary data.</text>
</comment>
<dbReference type="Pfam" id="PF00067">
    <property type="entry name" value="p450"/>
    <property type="match status" value="1"/>
</dbReference>
<evidence type="ECO:0000256" key="3">
    <source>
        <dbReference type="ARBA" id="ARBA00022723"/>
    </source>
</evidence>
<dbReference type="InterPro" id="IPR001128">
    <property type="entry name" value="Cyt_P450"/>
</dbReference>
<dbReference type="Gene3D" id="1.10.630.10">
    <property type="entry name" value="Cytochrome P450"/>
    <property type="match status" value="1"/>
</dbReference>
<keyword evidence="4 7" id="KW-0560">Oxidoreductase</keyword>
<dbReference type="OrthoDB" id="1372046at2759"/>
<evidence type="ECO:0000256" key="2">
    <source>
        <dbReference type="ARBA" id="ARBA00010617"/>
    </source>
</evidence>
<evidence type="ECO:0000256" key="6">
    <source>
        <dbReference type="PIRSR" id="PIRSR602401-1"/>
    </source>
</evidence>
<dbReference type="EMBL" id="JACGCM010002501">
    <property type="protein sequence ID" value="KAF6139309.1"/>
    <property type="molecule type" value="Genomic_DNA"/>
</dbReference>